<gene>
    <name evidence="2" type="ORF">STIAU_2222</name>
</gene>
<evidence type="ECO:0008006" key="4">
    <source>
        <dbReference type="Google" id="ProtNLM"/>
    </source>
</evidence>
<dbReference type="AlphaFoldDB" id="Q08TX7"/>
<evidence type="ECO:0000313" key="2">
    <source>
        <dbReference type="EMBL" id="EAU63955.1"/>
    </source>
</evidence>
<evidence type="ECO:0000313" key="3">
    <source>
        <dbReference type="Proteomes" id="UP000032702"/>
    </source>
</evidence>
<keyword evidence="1" id="KW-0812">Transmembrane</keyword>
<sequence length="321" mass="35697">MSGASSCRAAALRPRPGASKIGFRQRCKSCILPLARISWLRGGSCPPQGGNPVLHPFLPCPLTRSMKLKKIGVTVGASLFAVALVAEAAVIFHNTGTLSGWNSINREHNGSVTEVTNVTYGGSPTALKMTQIYDSAYKGRYHSEVVKNNVYRRGDTGFYGFAFRLQNDWQFQPQSYNIAQFIADFSNTGCDDYMPTSMVWLSGNQLSTRVKYGSICAQKTLTFNNLATVSAGEWHKVVIQAKWASDGTGFYKMWFDGNKVLEQYNLSTTISDDRYFQFRVGLYANGWYDDKYMQGSQSNRSIWFDEIGAGTTFADADPDQW</sequence>
<keyword evidence="1" id="KW-0472">Membrane</keyword>
<dbReference type="Gene3D" id="2.60.120.200">
    <property type="match status" value="1"/>
</dbReference>
<dbReference type="CAZy" id="PL20">
    <property type="family name" value="Polysaccharide Lyase Family 20"/>
</dbReference>
<proteinExistence type="predicted"/>
<dbReference type="Proteomes" id="UP000032702">
    <property type="component" value="Unassembled WGS sequence"/>
</dbReference>
<protein>
    <recommendedName>
        <fullName evidence="4">Polysaccharide lyase</fullName>
    </recommendedName>
</protein>
<dbReference type="EMBL" id="AAMD01000137">
    <property type="protein sequence ID" value="EAU63955.1"/>
    <property type="molecule type" value="Genomic_DNA"/>
</dbReference>
<name>Q08TX7_STIAD</name>
<accession>Q08TX7</accession>
<comment type="caution">
    <text evidence="2">The sequence shown here is derived from an EMBL/GenBank/DDBJ whole genome shotgun (WGS) entry which is preliminary data.</text>
</comment>
<dbReference type="InterPro" id="IPR025975">
    <property type="entry name" value="Polysacc_lyase"/>
</dbReference>
<feature type="transmembrane region" description="Helical" evidence="1">
    <location>
        <begin position="71"/>
        <end position="92"/>
    </location>
</feature>
<organism evidence="2 3">
    <name type="scientific">Stigmatella aurantiaca (strain DW4/3-1)</name>
    <dbReference type="NCBI Taxonomy" id="378806"/>
    <lineage>
        <taxon>Bacteria</taxon>
        <taxon>Pseudomonadati</taxon>
        <taxon>Myxococcota</taxon>
        <taxon>Myxococcia</taxon>
        <taxon>Myxococcales</taxon>
        <taxon>Cystobacterineae</taxon>
        <taxon>Archangiaceae</taxon>
        <taxon>Stigmatella</taxon>
    </lineage>
</organism>
<keyword evidence="1" id="KW-1133">Transmembrane helix</keyword>
<reference evidence="2 3" key="1">
    <citation type="submission" date="2006-04" db="EMBL/GenBank/DDBJ databases">
        <authorList>
            <person name="Nierman W.C."/>
        </authorList>
    </citation>
    <scope>NUCLEOTIDE SEQUENCE [LARGE SCALE GENOMIC DNA]</scope>
    <source>
        <strain evidence="2 3">DW4/3-1</strain>
    </source>
</reference>
<dbReference type="PATRIC" id="fig|378806.16.peg.2871"/>
<dbReference type="Pfam" id="PF14099">
    <property type="entry name" value="Polysacc_lyase"/>
    <property type="match status" value="1"/>
</dbReference>
<evidence type="ECO:0000256" key="1">
    <source>
        <dbReference type="SAM" id="Phobius"/>
    </source>
</evidence>